<proteinExistence type="predicted"/>
<reference evidence="1 2" key="1">
    <citation type="journal article" date="2014" name="Nat. Commun.">
        <title>Klebsormidium flaccidum genome reveals primary factors for plant terrestrial adaptation.</title>
        <authorList>
            <person name="Hori K."/>
            <person name="Maruyama F."/>
            <person name="Fujisawa T."/>
            <person name="Togashi T."/>
            <person name="Yamamoto N."/>
            <person name="Seo M."/>
            <person name="Sato S."/>
            <person name="Yamada T."/>
            <person name="Mori H."/>
            <person name="Tajima N."/>
            <person name="Moriyama T."/>
            <person name="Ikeuchi M."/>
            <person name="Watanabe M."/>
            <person name="Wada H."/>
            <person name="Kobayashi K."/>
            <person name="Saito M."/>
            <person name="Masuda T."/>
            <person name="Sasaki-Sekimoto Y."/>
            <person name="Mashiguchi K."/>
            <person name="Awai K."/>
            <person name="Shimojima M."/>
            <person name="Masuda S."/>
            <person name="Iwai M."/>
            <person name="Nobusawa T."/>
            <person name="Narise T."/>
            <person name="Kondo S."/>
            <person name="Saito H."/>
            <person name="Sato R."/>
            <person name="Murakawa M."/>
            <person name="Ihara Y."/>
            <person name="Oshima-Yamada Y."/>
            <person name="Ohtaka K."/>
            <person name="Satoh M."/>
            <person name="Sonobe K."/>
            <person name="Ishii M."/>
            <person name="Ohtani R."/>
            <person name="Kanamori-Sato M."/>
            <person name="Honoki R."/>
            <person name="Miyazaki D."/>
            <person name="Mochizuki H."/>
            <person name="Umetsu J."/>
            <person name="Higashi K."/>
            <person name="Shibata D."/>
            <person name="Kamiya Y."/>
            <person name="Sato N."/>
            <person name="Nakamura Y."/>
            <person name="Tabata S."/>
            <person name="Ida S."/>
            <person name="Kurokawa K."/>
            <person name="Ohta H."/>
        </authorList>
    </citation>
    <scope>NUCLEOTIDE SEQUENCE [LARGE SCALE GENOMIC DNA]</scope>
    <source>
        <strain evidence="1 2">NIES-2285</strain>
    </source>
</reference>
<name>A0A1Y1IBW2_KLENI</name>
<gene>
    <name evidence="1" type="ORF">KFL_002760140</name>
</gene>
<dbReference type="AlphaFoldDB" id="A0A1Y1IBW2"/>
<evidence type="ECO:0000313" key="1">
    <source>
        <dbReference type="EMBL" id="GAQ86217.1"/>
    </source>
</evidence>
<evidence type="ECO:0000313" key="2">
    <source>
        <dbReference type="Proteomes" id="UP000054558"/>
    </source>
</evidence>
<organism evidence="1 2">
    <name type="scientific">Klebsormidium nitens</name>
    <name type="common">Green alga</name>
    <name type="synonym">Ulothrix nitens</name>
    <dbReference type="NCBI Taxonomy" id="105231"/>
    <lineage>
        <taxon>Eukaryota</taxon>
        <taxon>Viridiplantae</taxon>
        <taxon>Streptophyta</taxon>
        <taxon>Klebsormidiophyceae</taxon>
        <taxon>Klebsormidiales</taxon>
        <taxon>Klebsormidiaceae</taxon>
        <taxon>Klebsormidium</taxon>
    </lineage>
</organism>
<accession>A0A1Y1IBW2</accession>
<protein>
    <submittedName>
        <fullName evidence="1">Uncharacterized protein</fullName>
    </submittedName>
</protein>
<sequence>MFRSTEIPLNLASWLSEDGDGQSSIEEEAEAGLKLSERGIYICMSPGCARKTGQAKRILQFLDHKPLI</sequence>
<dbReference type="EMBL" id="DF237225">
    <property type="protein sequence ID" value="GAQ86217.1"/>
    <property type="molecule type" value="Genomic_DNA"/>
</dbReference>
<dbReference type="Proteomes" id="UP000054558">
    <property type="component" value="Unassembled WGS sequence"/>
</dbReference>
<keyword evidence="2" id="KW-1185">Reference proteome</keyword>